<dbReference type="EMBL" id="HBKQ01015244">
    <property type="protein sequence ID" value="CAE2226547.1"/>
    <property type="molecule type" value="Transcribed_RNA"/>
</dbReference>
<accession>A0A7S4IDZ0</accession>
<gene>
    <name evidence="1" type="ORF">OAUR00152_LOCUS10388</name>
</gene>
<proteinExistence type="predicted"/>
<evidence type="ECO:0000313" key="1">
    <source>
        <dbReference type="EMBL" id="CAE2226547.1"/>
    </source>
</evidence>
<protein>
    <submittedName>
        <fullName evidence="1">Uncharacterized protein</fullName>
    </submittedName>
</protein>
<name>A0A7S4IDZ0_9STRA</name>
<dbReference type="AlphaFoldDB" id="A0A7S4IDZ0"/>
<sequence>MGEWLEGFSCRVLINAVDMIVDAMADESIAVEDFGLDSAVPKEDTCSAFQKFGAYCGCEEADPPCRLCPAGEGTLLNPETYVPGTLIEKIFTGGFQPTCGQFDTLYRPNSGEGSEECESHRELVEGVCECSGPGD</sequence>
<reference evidence="1" key="1">
    <citation type="submission" date="2021-01" db="EMBL/GenBank/DDBJ databases">
        <authorList>
            <person name="Corre E."/>
            <person name="Pelletier E."/>
            <person name="Niang G."/>
            <person name="Scheremetjew M."/>
            <person name="Finn R."/>
            <person name="Kale V."/>
            <person name="Holt S."/>
            <person name="Cochrane G."/>
            <person name="Meng A."/>
            <person name="Brown T."/>
            <person name="Cohen L."/>
        </authorList>
    </citation>
    <scope>NUCLEOTIDE SEQUENCE</scope>
    <source>
        <strain evidence="1">Isolate 1302-5</strain>
    </source>
</reference>
<organism evidence="1">
    <name type="scientific">Odontella aurita</name>
    <dbReference type="NCBI Taxonomy" id="265563"/>
    <lineage>
        <taxon>Eukaryota</taxon>
        <taxon>Sar</taxon>
        <taxon>Stramenopiles</taxon>
        <taxon>Ochrophyta</taxon>
        <taxon>Bacillariophyta</taxon>
        <taxon>Mediophyceae</taxon>
        <taxon>Biddulphiophycidae</taxon>
        <taxon>Eupodiscales</taxon>
        <taxon>Odontellaceae</taxon>
        <taxon>Odontella</taxon>
    </lineage>
</organism>